<evidence type="ECO:0000313" key="2">
    <source>
        <dbReference type="Proteomes" id="UP000235589"/>
    </source>
</evidence>
<keyword evidence="2" id="KW-1185">Reference proteome</keyword>
<reference evidence="1 2" key="1">
    <citation type="submission" date="2017-04" db="EMBL/GenBank/DDBJ databases">
        <title>Monoglobus pectinilyticus 14 draft genome.</title>
        <authorList>
            <person name="Kim C."/>
            <person name="Rosendale D.I."/>
            <person name="Kelly W.J."/>
            <person name="Tannock G.W."/>
            <person name="Patchett M.L."/>
            <person name="Jordens J.Z."/>
        </authorList>
    </citation>
    <scope>NUCLEOTIDE SEQUENCE [LARGE SCALE GENOMIC DNA]</scope>
    <source>
        <strain evidence="1 2">14</strain>
    </source>
</reference>
<dbReference type="KEGG" id="mpec:B9O19_01032"/>
<dbReference type="AlphaFoldDB" id="A0A2K9P1R6"/>
<accession>A0A2K9P1R6</accession>
<dbReference type="SUPFAM" id="SSF46785">
    <property type="entry name" value="Winged helix' DNA-binding domain"/>
    <property type="match status" value="1"/>
</dbReference>
<dbReference type="InterPro" id="IPR036390">
    <property type="entry name" value="WH_DNA-bd_sf"/>
</dbReference>
<proteinExistence type="predicted"/>
<evidence type="ECO:0000313" key="1">
    <source>
        <dbReference type="EMBL" id="AUO19201.1"/>
    </source>
</evidence>
<dbReference type="RefSeq" id="WP_102365421.1">
    <property type="nucleotide sequence ID" value="NZ_CP020991.1"/>
</dbReference>
<dbReference type="Gene3D" id="1.10.10.10">
    <property type="entry name" value="Winged helix-like DNA-binding domain superfamily/Winged helix DNA-binding domain"/>
    <property type="match status" value="1"/>
</dbReference>
<dbReference type="EMBL" id="CP020991">
    <property type="protein sequence ID" value="AUO19201.1"/>
    <property type="molecule type" value="Genomic_DNA"/>
</dbReference>
<dbReference type="Pfam" id="PF13730">
    <property type="entry name" value="HTH_36"/>
    <property type="match status" value="1"/>
</dbReference>
<dbReference type="InterPro" id="IPR036388">
    <property type="entry name" value="WH-like_DNA-bd_sf"/>
</dbReference>
<dbReference type="GeneID" id="98062444"/>
<gene>
    <name evidence="1" type="ORF">B9O19_01032</name>
</gene>
<organism evidence="1 2">
    <name type="scientific">Monoglobus pectinilyticus</name>
    <dbReference type="NCBI Taxonomy" id="1981510"/>
    <lineage>
        <taxon>Bacteria</taxon>
        <taxon>Bacillati</taxon>
        <taxon>Bacillota</taxon>
        <taxon>Clostridia</taxon>
        <taxon>Monoglobales</taxon>
        <taxon>Monoglobaceae</taxon>
        <taxon>Monoglobus</taxon>
    </lineage>
</organism>
<name>A0A2K9P1R6_9FIRM</name>
<sequence>MSGNFFMMSNDIFNGDITPYEFTVYSYLMMKADRKTMNCYPTVGTIASACNMSKAQVHKVTASLEEKGLITKIKRYKNTQNGKKHQTSNIYVIEPLPTQYRGSASIIDTHSLSDKEGNNQE</sequence>
<protein>
    <submittedName>
        <fullName evidence="1">Transcriptional regulator</fullName>
    </submittedName>
</protein>
<dbReference type="Proteomes" id="UP000235589">
    <property type="component" value="Chromosome"/>
</dbReference>